<feature type="domain" description="Fatty acid hydroxylase" evidence="6">
    <location>
        <begin position="204"/>
        <end position="334"/>
    </location>
</feature>
<feature type="transmembrane region" description="Helical" evidence="5">
    <location>
        <begin position="164"/>
        <end position="185"/>
    </location>
</feature>
<organism evidence="7 8">
    <name type="scientific">Periplaneta americana</name>
    <name type="common">American cockroach</name>
    <name type="synonym">Blatta americana</name>
    <dbReference type="NCBI Taxonomy" id="6978"/>
    <lineage>
        <taxon>Eukaryota</taxon>
        <taxon>Metazoa</taxon>
        <taxon>Ecdysozoa</taxon>
        <taxon>Arthropoda</taxon>
        <taxon>Hexapoda</taxon>
        <taxon>Insecta</taxon>
        <taxon>Pterygota</taxon>
        <taxon>Neoptera</taxon>
        <taxon>Polyneoptera</taxon>
        <taxon>Dictyoptera</taxon>
        <taxon>Blattodea</taxon>
        <taxon>Blattoidea</taxon>
        <taxon>Blattidae</taxon>
        <taxon>Blattinae</taxon>
        <taxon>Periplaneta</taxon>
    </lineage>
</organism>
<reference evidence="7 8" key="1">
    <citation type="journal article" date="2022" name="Allergy">
        <title>Genome assembly and annotation of Periplaneta americana reveal a comprehensive cockroach allergen profile.</title>
        <authorList>
            <person name="Wang L."/>
            <person name="Xiong Q."/>
            <person name="Saelim N."/>
            <person name="Wang L."/>
            <person name="Nong W."/>
            <person name="Wan A.T."/>
            <person name="Shi M."/>
            <person name="Liu X."/>
            <person name="Cao Q."/>
            <person name="Hui J.H.L."/>
            <person name="Sookrung N."/>
            <person name="Leung T.F."/>
            <person name="Tungtrongchitr A."/>
            <person name="Tsui S.K.W."/>
        </authorList>
    </citation>
    <scope>NUCLEOTIDE SEQUENCE [LARGE SCALE GENOMIC DNA]</scope>
    <source>
        <strain evidence="7">PWHHKU_190912</strain>
    </source>
</reference>
<evidence type="ECO:0000256" key="2">
    <source>
        <dbReference type="ARBA" id="ARBA00022692"/>
    </source>
</evidence>
<feature type="transmembrane region" description="Helical" evidence="5">
    <location>
        <begin position="261"/>
        <end position="284"/>
    </location>
</feature>
<dbReference type="Pfam" id="PF04116">
    <property type="entry name" value="FA_hydroxylase"/>
    <property type="match status" value="1"/>
</dbReference>
<keyword evidence="8" id="KW-1185">Reference proteome</keyword>
<dbReference type="PANTHER" id="PTHR11863">
    <property type="entry name" value="STEROL DESATURASE"/>
    <property type="match status" value="1"/>
</dbReference>
<feature type="transmembrane region" description="Helical" evidence="5">
    <location>
        <begin position="107"/>
        <end position="133"/>
    </location>
</feature>
<dbReference type="Proteomes" id="UP001148838">
    <property type="component" value="Unassembled WGS sequence"/>
</dbReference>
<keyword evidence="3 5" id="KW-1133">Transmembrane helix</keyword>
<evidence type="ECO:0000256" key="3">
    <source>
        <dbReference type="ARBA" id="ARBA00022989"/>
    </source>
</evidence>
<protein>
    <recommendedName>
        <fullName evidence="6">Fatty acid hydroxylase domain-containing protein</fullName>
    </recommendedName>
</protein>
<comment type="caution">
    <text evidence="7">The sequence shown here is derived from an EMBL/GenBank/DDBJ whole genome shotgun (WGS) entry which is preliminary data.</text>
</comment>
<keyword evidence="4 5" id="KW-0472">Membrane</keyword>
<evidence type="ECO:0000259" key="6">
    <source>
        <dbReference type="Pfam" id="PF04116"/>
    </source>
</evidence>
<evidence type="ECO:0000256" key="1">
    <source>
        <dbReference type="ARBA" id="ARBA00004370"/>
    </source>
</evidence>
<sequence>MGTKTTDSEEKMKGAKMNKHFYDPMAVTWLEKYSDTMEKIWARMPATMGTAIATLAVFLLGATMRGEWLLVLIHCAKYLGYDTAGNQSSTEPFTLNLEALNLKGLPYYWLGASVVSYGLYFLIGGFLHWYYYVRRRDSAEEWKCQPHKWLSPDLERHEIMVGSFSLLITSSFTATVACYIANGGWSTVYYEFGEYTWTWWFLQWIVIFVYQDYVTYLLHRLYHIPFLYKHFHKLHHKYKQPTAFSVTAIHPVEIMHIQITLMLPIFVFPVHFVPFYAIALYTYYHGIIDHSGVNFKAYWWQPWQPDAIFHDNHHQYFHVNFGFNIYLWDKLHGTYRRKDRIYTEDIFYGRGKGLLEATEDELKRDLKERESENPLAYRNNEMEFKLTEDDLKKRSGVSGST</sequence>
<feature type="transmembrane region" description="Helical" evidence="5">
    <location>
        <begin position="197"/>
        <end position="218"/>
    </location>
</feature>
<comment type="subcellular location">
    <subcellularLocation>
        <location evidence="1">Membrane</location>
    </subcellularLocation>
</comment>
<gene>
    <name evidence="7" type="ORF">ANN_15571</name>
</gene>
<feature type="transmembrane region" description="Helical" evidence="5">
    <location>
        <begin position="40"/>
        <end position="62"/>
    </location>
</feature>
<dbReference type="InterPro" id="IPR050307">
    <property type="entry name" value="Sterol_Desaturase_Related"/>
</dbReference>
<dbReference type="EMBL" id="JAJSOF020000027">
    <property type="protein sequence ID" value="KAJ4433312.1"/>
    <property type="molecule type" value="Genomic_DNA"/>
</dbReference>
<evidence type="ECO:0000313" key="8">
    <source>
        <dbReference type="Proteomes" id="UP001148838"/>
    </source>
</evidence>
<proteinExistence type="predicted"/>
<name>A0ABQ8SI26_PERAM</name>
<evidence type="ECO:0000256" key="4">
    <source>
        <dbReference type="ARBA" id="ARBA00023136"/>
    </source>
</evidence>
<accession>A0ABQ8SI26</accession>
<evidence type="ECO:0000313" key="7">
    <source>
        <dbReference type="EMBL" id="KAJ4433312.1"/>
    </source>
</evidence>
<evidence type="ECO:0000256" key="5">
    <source>
        <dbReference type="SAM" id="Phobius"/>
    </source>
</evidence>
<dbReference type="InterPro" id="IPR006694">
    <property type="entry name" value="Fatty_acid_hydroxylase"/>
</dbReference>
<keyword evidence="2 5" id="KW-0812">Transmembrane</keyword>